<evidence type="ECO:0000313" key="2">
    <source>
        <dbReference type="Proteomes" id="UP000285655"/>
    </source>
</evidence>
<name>A0A419DFA1_9BACT</name>
<gene>
    <name evidence="1" type="ORF">C4544_01820</name>
</gene>
<dbReference type="AlphaFoldDB" id="A0A419DFA1"/>
<organism evidence="1 2">
    <name type="scientific">candidate division WS5 bacterium</name>
    <dbReference type="NCBI Taxonomy" id="2093353"/>
    <lineage>
        <taxon>Bacteria</taxon>
        <taxon>candidate division WS5</taxon>
    </lineage>
</organism>
<accession>A0A419DFA1</accession>
<proteinExistence type="predicted"/>
<reference evidence="1 2" key="1">
    <citation type="journal article" date="2017" name="ISME J.">
        <title>Energy and carbon metabolisms in a deep terrestrial subsurface fluid microbial community.</title>
        <authorList>
            <person name="Momper L."/>
            <person name="Jungbluth S.P."/>
            <person name="Lee M.D."/>
            <person name="Amend J.P."/>
        </authorList>
    </citation>
    <scope>NUCLEOTIDE SEQUENCE [LARGE SCALE GENOMIC DNA]</scope>
    <source>
        <strain evidence="1">SURF_29</strain>
    </source>
</reference>
<protein>
    <submittedName>
        <fullName evidence="1">Uncharacterized protein</fullName>
    </submittedName>
</protein>
<dbReference type="SUPFAM" id="SSF50965">
    <property type="entry name" value="Galactose oxidase, central domain"/>
    <property type="match status" value="1"/>
</dbReference>
<dbReference type="InterPro" id="IPR015943">
    <property type="entry name" value="WD40/YVTN_repeat-like_dom_sf"/>
</dbReference>
<dbReference type="Gene3D" id="2.130.10.10">
    <property type="entry name" value="YVTN repeat-like/Quinoprotein amine dehydrogenase"/>
    <property type="match status" value="1"/>
</dbReference>
<feature type="non-terminal residue" evidence="1">
    <location>
        <position position="183"/>
    </location>
</feature>
<sequence>MKTMSKTYLLYWGIMILLVYSLADVAKANETYLHYDITTDPSICGDRISDIFYDEINNRVLISTGYFWDPAVTSSWRGASEQYSDGICVLNRNTNTVTKYNVSNSAIPTNVYKSITWGDNLIIAGSYYSGIVVINEITGEIRVFNKNSSPALKTGIYSLETAPISSLKYENGKIYFSYGEYTE</sequence>
<evidence type="ECO:0000313" key="1">
    <source>
        <dbReference type="EMBL" id="RJO61757.1"/>
    </source>
</evidence>
<dbReference type="Proteomes" id="UP000285655">
    <property type="component" value="Unassembled WGS sequence"/>
</dbReference>
<comment type="caution">
    <text evidence="1">The sequence shown here is derived from an EMBL/GenBank/DDBJ whole genome shotgun (WGS) entry which is preliminary data.</text>
</comment>
<dbReference type="EMBL" id="QZJW01000011">
    <property type="protein sequence ID" value="RJO61757.1"/>
    <property type="molecule type" value="Genomic_DNA"/>
</dbReference>
<dbReference type="InterPro" id="IPR011043">
    <property type="entry name" value="Gal_Oxase/kelch_b-propeller"/>
</dbReference>